<dbReference type="Proteomes" id="UP001519272">
    <property type="component" value="Unassembled WGS sequence"/>
</dbReference>
<feature type="transmembrane region" description="Helical" evidence="1">
    <location>
        <begin position="294"/>
        <end position="315"/>
    </location>
</feature>
<dbReference type="Pfam" id="PF02517">
    <property type="entry name" value="Rce1-like"/>
    <property type="match status" value="1"/>
</dbReference>
<feature type="transmembrane region" description="Helical" evidence="1">
    <location>
        <begin position="330"/>
        <end position="354"/>
    </location>
</feature>
<feature type="transmembrane region" description="Helical" evidence="1">
    <location>
        <begin position="528"/>
        <end position="546"/>
    </location>
</feature>
<dbReference type="EMBL" id="JAGGKG010000009">
    <property type="protein sequence ID" value="MBP1905630.1"/>
    <property type="molecule type" value="Genomic_DNA"/>
</dbReference>
<evidence type="ECO:0000313" key="3">
    <source>
        <dbReference type="EMBL" id="MBP1905630.1"/>
    </source>
</evidence>
<dbReference type="InterPro" id="IPR003675">
    <property type="entry name" value="Rce1/LyrA-like_dom"/>
</dbReference>
<sequence>MFTKSNHSNARHNVKSNKLWICAIIGLIIFVFVQLIPNTSSDTIGVNQASKIITKEQAKQAAISYLNTNLNMKDEGNQITVTYDSRPDIYGYLSKEGLLKSYGEQYGQKFPYDVFKVNFKNPNAVLKAITVDVHMTTGKVVGFEKISITNNESKQLMLQIDPANAKFLLDREGPMTVAEKETAALPYLKQFGYEPNQLQLDNNSNGLGLRYQVKDYNIGQSKAYIELHFEYKNVSSIETYFAPPASYKTYVDNQTTIASWLTYAGYGLLTFVLAILAIIYSAKTRAYTSFKRGAFLSACYFIFSVIGTLNMLPILEQSVFSQSVLIKSLIFQFGITLIMSFSIYFSLVGGDGLYRAQGKILWKQRNEANYGEHVLQAMKLGYAWALILLGVQSIIYFIMEPLLGTWSSTDPTQSPYNMVYPLLFPLLAWVAGIGEEAVYRLFGIPMLKKMFRSTLIASIVTTVIWALGHTLYPIYPIYTRPIELLFIGLIFSFIFIKHGYIAAMFAHVIFDSILMALSLILMGGSVNWIAGIFYMVLPAIVAYVVYRFNRAKIASIG</sequence>
<keyword evidence="4" id="KW-1185">Reference proteome</keyword>
<evidence type="ECO:0000259" key="2">
    <source>
        <dbReference type="Pfam" id="PF02517"/>
    </source>
</evidence>
<feature type="transmembrane region" description="Helical" evidence="1">
    <location>
        <begin position="478"/>
        <end position="496"/>
    </location>
</feature>
<feature type="transmembrane region" description="Helical" evidence="1">
    <location>
        <begin position="380"/>
        <end position="399"/>
    </location>
</feature>
<feature type="transmembrane region" description="Helical" evidence="1">
    <location>
        <begin position="260"/>
        <end position="282"/>
    </location>
</feature>
<protein>
    <recommendedName>
        <fullName evidence="2">CAAX prenyl protease 2/Lysostaphin resistance protein A-like domain-containing protein</fullName>
    </recommendedName>
</protein>
<feature type="transmembrane region" description="Helical" evidence="1">
    <location>
        <begin position="419"/>
        <end position="442"/>
    </location>
</feature>
<dbReference type="RefSeq" id="WP_210089250.1">
    <property type="nucleotide sequence ID" value="NZ_JAGGKG010000009.1"/>
</dbReference>
<gene>
    <name evidence="3" type="ORF">J2Z32_002260</name>
</gene>
<proteinExistence type="predicted"/>
<feature type="transmembrane region" description="Helical" evidence="1">
    <location>
        <begin position="503"/>
        <end position="522"/>
    </location>
</feature>
<keyword evidence="1" id="KW-0812">Transmembrane</keyword>
<evidence type="ECO:0000256" key="1">
    <source>
        <dbReference type="SAM" id="Phobius"/>
    </source>
</evidence>
<reference evidence="3 4" key="1">
    <citation type="submission" date="2021-03" db="EMBL/GenBank/DDBJ databases">
        <title>Genomic Encyclopedia of Type Strains, Phase IV (KMG-IV): sequencing the most valuable type-strain genomes for metagenomic binning, comparative biology and taxonomic classification.</title>
        <authorList>
            <person name="Goeker M."/>
        </authorList>
    </citation>
    <scope>NUCLEOTIDE SEQUENCE [LARGE SCALE GENOMIC DNA]</scope>
    <source>
        <strain evidence="3 4">DSM 14349</strain>
    </source>
</reference>
<name>A0ABS4FSS4_9BACL</name>
<keyword evidence="1" id="KW-0472">Membrane</keyword>
<feature type="transmembrane region" description="Helical" evidence="1">
    <location>
        <begin position="20"/>
        <end position="37"/>
    </location>
</feature>
<feature type="domain" description="CAAX prenyl protease 2/Lysostaphin resistance protein A-like" evidence="2">
    <location>
        <begin position="421"/>
        <end position="512"/>
    </location>
</feature>
<organism evidence="3 4">
    <name type="scientific">Paenibacillus turicensis</name>
    <dbReference type="NCBI Taxonomy" id="160487"/>
    <lineage>
        <taxon>Bacteria</taxon>
        <taxon>Bacillati</taxon>
        <taxon>Bacillota</taxon>
        <taxon>Bacilli</taxon>
        <taxon>Bacillales</taxon>
        <taxon>Paenibacillaceae</taxon>
        <taxon>Paenibacillus</taxon>
    </lineage>
</organism>
<comment type="caution">
    <text evidence="3">The sequence shown here is derived from an EMBL/GenBank/DDBJ whole genome shotgun (WGS) entry which is preliminary data.</text>
</comment>
<evidence type="ECO:0000313" key="4">
    <source>
        <dbReference type="Proteomes" id="UP001519272"/>
    </source>
</evidence>
<feature type="transmembrane region" description="Helical" evidence="1">
    <location>
        <begin position="454"/>
        <end position="472"/>
    </location>
</feature>
<accession>A0ABS4FSS4</accession>
<keyword evidence="1" id="KW-1133">Transmembrane helix</keyword>